<dbReference type="InterPro" id="IPR009721">
    <property type="entry name" value="O-acyltransferase_WSD1_C"/>
</dbReference>
<feature type="transmembrane region" description="Helical" evidence="8">
    <location>
        <begin position="245"/>
        <end position="270"/>
    </location>
</feature>
<dbReference type="Pfam" id="PF06974">
    <property type="entry name" value="WS_DGAT_C"/>
    <property type="match status" value="1"/>
</dbReference>
<evidence type="ECO:0000313" key="12">
    <source>
        <dbReference type="Proteomes" id="UP000070544"/>
    </source>
</evidence>
<evidence type="ECO:0000259" key="9">
    <source>
        <dbReference type="Pfam" id="PF03007"/>
    </source>
</evidence>
<sequence length="556" mass="62905">DSQYQKQPYPEPSLLDQWNCFASDVQAYADAFPYYPQNRDYATGSDNIWLVVENEDFVTAPAIVQYLDRRVALNDVKRWSHNLAVTFGGRMFKRLVRNQWLFGRPYWEDVTSQFDIDNHVFLRKLAAPGGEKELKDLVGEIASTPLDFRWPLWQVFCVQGFVDKNGKERTVVISRIHHSVADGAGTMTSLFKYVKALDPATGLADPSKAASHVGPPIIVGLKMDGDVKLLEAKEPGIERLLQTGLAVFVGLMLYLSHVIHLILFELPLFFKRGMRSKDSLLFRRHLPKQVGWTNRIQFERIKKVKRALGMTVNDVMVGCFNAALAKYLESLKTSRNVDPYFVWFVPASFRNPSNSKDWSLNNVSTGFLLSVSSGHKSVIEFTRDVCRQMSMLKKSVEPYLVYFVMEYGFLFPWCFPRWAVLLGTHMIHGGISNVPGPKDPISFGTASVERINFAIMSAPGTIFALVSSYGSDMFVAVQTDVDSEAEKDCFEPGMADAVCKLFEEEFEKLEELCKGGSALAPSPISVRRVWSHLRRGMIILFILLLFLLPFIALQFV</sequence>
<keyword evidence="4" id="KW-0012">Acyltransferase</keyword>
<keyword evidence="12" id="KW-1185">Reference proteome</keyword>
<dbReference type="GO" id="GO:0019432">
    <property type="term" value="P:triglyceride biosynthetic process"/>
    <property type="evidence" value="ECO:0007669"/>
    <property type="project" value="UniProtKB-UniPathway"/>
</dbReference>
<comment type="catalytic activity">
    <reaction evidence="7">
        <text>an acyl-CoA + a 1,2-diacyl-sn-glycerol = a triacyl-sn-glycerol + CoA</text>
        <dbReference type="Rhea" id="RHEA:10868"/>
        <dbReference type="ChEBI" id="CHEBI:17815"/>
        <dbReference type="ChEBI" id="CHEBI:57287"/>
        <dbReference type="ChEBI" id="CHEBI:58342"/>
        <dbReference type="ChEBI" id="CHEBI:64615"/>
        <dbReference type="EC" id="2.3.1.20"/>
    </reaction>
</comment>
<evidence type="ECO:0000256" key="8">
    <source>
        <dbReference type="SAM" id="Phobius"/>
    </source>
</evidence>
<gene>
    <name evidence="11" type="ORF">M427DRAFT_262885</name>
</gene>
<dbReference type="GO" id="GO:0047196">
    <property type="term" value="F:long-chain-alcohol O-fatty-acyltransferase activity"/>
    <property type="evidence" value="ECO:0007669"/>
    <property type="project" value="UniProtKB-EC"/>
</dbReference>
<comment type="pathway">
    <text evidence="2">Lipid metabolism.</text>
</comment>
<dbReference type="PANTHER" id="PTHR31650">
    <property type="entry name" value="O-ACYLTRANSFERASE (WSD1-LIKE) FAMILY PROTEIN"/>
    <property type="match status" value="1"/>
</dbReference>
<evidence type="ECO:0000256" key="4">
    <source>
        <dbReference type="ARBA" id="ARBA00023315"/>
    </source>
</evidence>
<keyword evidence="8" id="KW-0812">Transmembrane</keyword>
<feature type="non-terminal residue" evidence="11">
    <location>
        <position position="1"/>
    </location>
</feature>
<reference evidence="11 12" key="1">
    <citation type="journal article" date="2015" name="Genome Biol. Evol.">
        <title>Phylogenomic analyses indicate that early fungi evolved digesting cell walls of algal ancestors of land plants.</title>
        <authorList>
            <person name="Chang Y."/>
            <person name="Wang S."/>
            <person name="Sekimoto S."/>
            <person name="Aerts A.L."/>
            <person name="Choi C."/>
            <person name="Clum A."/>
            <person name="LaButti K.M."/>
            <person name="Lindquist E.A."/>
            <person name="Yee Ngan C."/>
            <person name="Ohm R.A."/>
            <person name="Salamov A.A."/>
            <person name="Grigoriev I.V."/>
            <person name="Spatafora J.W."/>
            <person name="Berbee M.L."/>
        </authorList>
    </citation>
    <scope>NUCLEOTIDE SEQUENCE [LARGE SCALE GENOMIC DNA]</scope>
    <source>
        <strain evidence="11 12">JEL478</strain>
    </source>
</reference>
<feature type="domain" description="O-acyltransferase WSD1 C-terminal" evidence="10">
    <location>
        <begin position="367"/>
        <end position="483"/>
    </location>
</feature>
<keyword evidence="3" id="KW-0808">Transferase</keyword>
<dbReference type="UniPathway" id="UPA00282"/>
<comment type="catalytic activity">
    <reaction evidence="6">
        <text>a long chain fatty alcohol + a fatty acyl-CoA = a long-chain alcohol wax ester + CoA</text>
        <dbReference type="Rhea" id="RHEA:38443"/>
        <dbReference type="ChEBI" id="CHEBI:17135"/>
        <dbReference type="ChEBI" id="CHEBI:57287"/>
        <dbReference type="ChEBI" id="CHEBI:77636"/>
        <dbReference type="ChEBI" id="CHEBI:235323"/>
        <dbReference type="EC" id="2.3.1.75"/>
    </reaction>
</comment>
<evidence type="ECO:0000256" key="6">
    <source>
        <dbReference type="ARBA" id="ARBA00047604"/>
    </source>
</evidence>
<name>A0A138ZWT1_GONPJ</name>
<dbReference type="AlphaFoldDB" id="A0A138ZWT1"/>
<evidence type="ECO:0000259" key="10">
    <source>
        <dbReference type="Pfam" id="PF06974"/>
    </source>
</evidence>
<dbReference type="EMBL" id="KQ965908">
    <property type="protein sequence ID" value="KXS08960.1"/>
    <property type="molecule type" value="Genomic_DNA"/>
</dbReference>
<feature type="domain" description="O-acyltransferase WSD1-like N-terminal" evidence="9">
    <location>
        <begin position="93"/>
        <end position="190"/>
    </location>
</feature>
<evidence type="ECO:0000313" key="11">
    <source>
        <dbReference type="EMBL" id="KXS08960.1"/>
    </source>
</evidence>
<dbReference type="Proteomes" id="UP000070544">
    <property type="component" value="Unassembled WGS sequence"/>
</dbReference>
<dbReference type="GO" id="GO:0004144">
    <property type="term" value="F:diacylglycerol O-acyltransferase activity"/>
    <property type="evidence" value="ECO:0007669"/>
    <property type="project" value="UniProtKB-EC"/>
</dbReference>
<dbReference type="GO" id="GO:0005886">
    <property type="term" value="C:plasma membrane"/>
    <property type="evidence" value="ECO:0007669"/>
    <property type="project" value="TreeGrafter"/>
</dbReference>
<dbReference type="PANTHER" id="PTHR31650:SF1">
    <property type="entry name" value="WAX ESTER SYNTHASE_DIACYLGLYCEROL ACYLTRANSFERASE 4-RELATED"/>
    <property type="match status" value="1"/>
</dbReference>
<organism evidence="11 12">
    <name type="scientific">Gonapodya prolifera (strain JEL478)</name>
    <name type="common">Monoblepharis prolifera</name>
    <dbReference type="NCBI Taxonomy" id="1344416"/>
    <lineage>
        <taxon>Eukaryota</taxon>
        <taxon>Fungi</taxon>
        <taxon>Fungi incertae sedis</taxon>
        <taxon>Chytridiomycota</taxon>
        <taxon>Chytridiomycota incertae sedis</taxon>
        <taxon>Monoblepharidomycetes</taxon>
        <taxon>Monoblepharidales</taxon>
        <taxon>Gonapodyaceae</taxon>
        <taxon>Gonapodya</taxon>
    </lineage>
</organism>
<dbReference type="InterPro" id="IPR045034">
    <property type="entry name" value="O-acyltransferase_WSD1-like"/>
</dbReference>
<evidence type="ECO:0000256" key="3">
    <source>
        <dbReference type="ARBA" id="ARBA00022679"/>
    </source>
</evidence>
<evidence type="ECO:0000256" key="2">
    <source>
        <dbReference type="ARBA" id="ARBA00005189"/>
    </source>
</evidence>
<dbReference type="InterPro" id="IPR004255">
    <property type="entry name" value="O-acyltransferase_WSD1_N"/>
</dbReference>
<comment type="similarity">
    <text evidence="5">In the N-terminal section; belongs to the long-chain O-acyltransferase family.</text>
</comment>
<accession>A0A138ZWT1</accession>
<evidence type="ECO:0000256" key="1">
    <source>
        <dbReference type="ARBA" id="ARBA00004771"/>
    </source>
</evidence>
<dbReference type="STRING" id="1344416.A0A138ZWT1"/>
<keyword evidence="8" id="KW-0472">Membrane</keyword>
<dbReference type="Pfam" id="PF03007">
    <property type="entry name" value="WS_DGAT_cat"/>
    <property type="match status" value="1"/>
</dbReference>
<evidence type="ECO:0000256" key="7">
    <source>
        <dbReference type="ARBA" id="ARBA00048109"/>
    </source>
</evidence>
<proteinExistence type="inferred from homology"/>
<comment type="pathway">
    <text evidence="1">Glycerolipid metabolism; triacylglycerol biosynthesis.</text>
</comment>
<protein>
    <submittedName>
        <fullName evidence="11">Uncharacterized protein</fullName>
    </submittedName>
</protein>
<evidence type="ECO:0000256" key="5">
    <source>
        <dbReference type="ARBA" id="ARBA00024360"/>
    </source>
</evidence>
<dbReference type="OrthoDB" id="619536at2759"/>
<feature type="transmembrane region" description="Helical" evidence="8">
    <location>
        <begin position="537"/>
        <end position="555"/>
    </location>
</feature>
<keyword evidence="8" id="KW-1133">Transmembrane helix</keyword>